<sequence length="532" mass="60491">MGLRQQDTDFRYPGISYIDYKLLDMDRVLTAFLMRLNHGGAPSRVSRSADLTVDHYAEEMSKKEENRHLFEGFDEETTRRWVESHLIDMVNRGKPTQKIAGLRPLYGYTYRLRNARHSRSYGADEHLYELLRHASAGRDGDTLRLLREFFFPDLSGALGPLTATADVDVETQALISLVEAVKNQVTDTRDNRVRMSYPPLLPDAAKLLADDVVRLLYHRRYIPRSVMIDYLKILFAFHLGLYHLRLLKALPALTAGQIPESQHGFFLDVGGTPNSSTARLAERSAQTWYARIPDFVQSTYLVKKLDDFARHLQRRGKRVSGAEGPVPVADLLRLLGPSWTKDRDAFGTFKLTALLESTAADDHEREIREIIDLGLDDFTTYVEIVTAYKVNFHRKYLTECLDALLLKNRSGAMIAQPRRGRRRFVLDGRLLEVLLQIALLTPAPGGGMHTAELRVDEFLTILRDRYGLYVDRLPPGDGFDRAAITDHTALRANLNAFIGRLREIGFYSDLSDAYLSQTITPRYVVSTDGTTR</sequence>
<dbReference type="Pfam" id="PF26611">
    <property type="entry name" value="MAD7"/>
    <property type="match status" value="1"/>
</dbReference>
<protein>
    <submittedName>
        <fullName evidence="1">Uncharacterized protein</fullName>
    </submittedName>
</protein>
<accession>A0A1C6VAU0</accession>
<dbReference type="STRING" id="227316.GA0070604_4915"/>
<reference evidence="2" key="1">
    <citation type="submission" date="2016-06" db="EMBL/GenBank/DDBJ databases">
        <authorList>
            <person name="Varghese N."/>
            <person name="Submissions Spin"/>
        </authorList>
    </citation>
    <scope>NUCLEOTIDE SEQUENCE [LARGE SCALE GENOMIC DNA]</scope>
    <source>
        <strain evidence="2">DSM 44814</strain>
    </source>
</reference>
<dbReference type="InterPro" id="IPR058120">
    <property type="entry name" value="MADS7"/>
</dbReference>
<dbReference type="EMBL" id="FMHY01000002">
    <property type="protein sequence ID" value="SCL63184.1"/>
    <property type="molecule type" value="Genomic_DNA"/>
</dbReference>
<name>A0A1C6VAU0_9ACTN</name>
<dbReference type="NCBIfam" id="NF047733">
    <property type="entry name" value="antiphage_MADS7"/>
    <property type="match status" value="1"/>
</dbReference>
<organism evidence="1 2">
    <name type="scientific">Micromonospora eburnea</name>
    <dbReference type="NCBI Taxonomy" id="227316"/>
    <lineage>
        <taxon>Bacteria</taxon>
        <taxon>Bacillati</taxon>
        <taxon>Actinomycetota</taxon>
        <taxon>Actinomycetes</taxon>
        <taxon>Micromonosporales</taxon>
        <taxon>Micromonosporaceae</taxon>
        <taxon>Micromonospora</taxon>
    </lineage>
</organism>
<dbReference type="AlphaFoldDB" id="A0A1C6VAU0"/>
<proteinExistence type="predicted"/>
<evidence type="ECO:0000313" key="1">
    <source>
        <dbReference type="EMBL" id="SCL63184.1"/>
    </source>
</evidence>
<dbReference type="OrthoDB" id="9808668at2"/>
<dbReference type="Proteomes" id="UP000199696">
    <property type="component" value="Unassembled WGS sequence"/>
</dbReference>
<gene>
    <name evidence="1" type="ORF">GA0070604_4915</name>
</gene>
<dbReference type="RefSeq" id="WP_091123175.1">
    <property type="nucleotide sequence ID" value="NZ_FMHY01000002.1"/>
</dbReference>
<keyword evidence="2" id="KW-1185">Reference proteome</keyword>
<evidence type="ECO:0000313" key="2">
    <source>
        <dbReference type="Proteomes" id="UP000199696"/>
    </source>
</evidence>